<protein>
    <recommendedName>
        <fullName evidence="3">Peptidase C39 family protein</fullName>
    </recommendedName>
</protein>
<dbReference type="AlphaFoldDB" id="A0A8A4TGH8"/>
<dbReference type="KEGG" id="scor:J3U87_25860"/>
<organism evidence="1 2">
    <name type="scientific">Sulfidibacter corallicola</name>
    <dbReference type="NCBI Taxonomy" id="2818388"/>
    <lineage>
        <taxon>Bacteria</taxon>
        <taxon>Pseudomonadati</taxon>
        <taxon>Acidobacteriota</taxon>
        <taxon>Holophagae</taxon>
        <taxon>Acanthopleuribacterales</taxon>
        <taxon>Acanthopleuribacteraceae</taxon>
        <taxon>Sulfidibacter</taxon>
    </lineage>
</organism>
<accession>A0A8A4TGH8</accession>
<evidence type="ECO:0000313" key="1">
    <source>
        <dbReference type="EMBL" id="QTD49026.1"/>
    </source>
</evidence>
<sequence>MHALSTIYRGYGLDPERQELRFRLGVDRRGNPLDPSSQGSLQPDILRVVHQDGFQTHLVDLQELPAASDEIKRHLAQGHCVLTLIRRRQNGNLHWVVMQGIEQEEVRVYDSLAEKPYGEPLPDFLVNHILSAVLITPGNGDVPSNIWRDHLRGIKEMRKTQERMKETKQQ</sequence>
<dbReference type="Gene3D" id="3.90.70.10">
    <property type="entry name" value="Cysteine proteinases"/>
    <property type="match status" value="1"/>
</dbReference>
<evidence type="ECO:0000313" key="2">
    <source>
        <dbReference type="Proteomes" id="UP000663929"/>
    </source>
</evidence>
<dbReference type="EMBL" id="CP071793">
    <property type="protein sequence ID" value="QTD49026.1"/>
    <property type="molecule type" value="Genomic_DNA"/>
</dbReference>
<reference evidence="1" key="1">
    <citation type="submission" date="2021-03" db="EMBL/GenBank/DDBJ databases">
        <title>Acanthopleuribacteraceae sp. M133.</title>
        <authorList>
            <person name="Wang G."/>
        </authorList>
    </citation>
    <scope>NUCLEOTIDE SEQUENCE</scope>
    <source>
        <strain evidence="1">M133</strain>
    </source>
</reference>
<dbReference type="RefSeq" id="WP_237378672.1">
    <property type="nucleotide sequence ID" value="NZ_CP071793.1"/>
</dbReference>
<evidence type="ECO:0008006" key="3">
    <source>
        <dbReference type="Google" id="ProtNLM"/>
    </source>
</evidence>
<keyword evidence="2" id="KW-1185">Reference proteome</keyword>
<name>A0A8A4TGH8_SULCO</name>
<dbReference type="Proteomes" id="UP000663929">
    <property type="component" value="Chromosome"/>
</dbReference>
<proteinExistence type="predicted"/>
<gene>
    <name evidence="1" type="ORF">J3U87_25860</name>
</gene>